<dbReference type="AlphaFoldDB" id="A0A7K3RWU2"/>
<name>A0A7K3RWU2_9ACTN</name>
<dbReference type="InterPro" id="IPR000792">
    <property type="entry name" value="Tscrpt_reg_LuxR_C"/>
</dbReference>
<dbReference type="InterPro" id="IPR027417">
    <property type="entry name" value="P-loop_NTPase"/>
</dbReference>
<evidence type="ECO:0000313" key="4">
    <source>
        <dbReference type="EMBL" id="NEC19710.1"/>
    </source>
</evidence>
<keyword evidence="2" id="KW-0067">ATP-binding</keyword>
<accession>A0A7K3RWU2</accession>
<dbReference type="PROSITE" id="PS50043">
    <property type="entry name" value="HTH_LUXR_2"/>
    <property type="match status" value="1"/>
</dbReference>
<dbReference type="GO" id="GO:0005737">
    <property type="term" value="C:cytoplasm"/>
    <property type="evidence" value="ECO:0007669"/>
    <property type="project" value="TreeGrafter"/>
</dbReference>
<gene>
    <name evidence="4" type="ORF">G3I50_15810</name>
</gene>
<evidence type="ECO:0000256" key="1">
    <source>
        <dbReference type="ARBA" id="ARBA00022741"/>
    </source>
</evidence>
<dbReference type="GO" id="GO:0004016">
    <property type="term" value="F:adenylate cyclase activity"/>
    <property type="evidence" value="ECO:0007669"/>
    <property type="project" value="TreeGrafter"/>
</dbReference>
<dbReference type="SMART" id="SM00421">
    <property type="entry name" value="HTH_LUXR"/>
    <property type="match status" value="1"/>
</dbReference>
<evidence type="ECO:0000256" key="2">
    <source>
        <dbReference type="ARBA" id="ARBA00022840"/>
    </source>
</evidence>
<proteinExistence type="predicted"/>
<dbReference type="PANTHER" id="PTHR16305:SF35">
    <property type="entry name" value="TRANSCRIPTIONAL ACTIVATOR DOMAIN"/>
    <property type="match status" value="1"/>
</dbReference>
<dbReference type="InterPro" id="IPR041664">
    <property type="entry name" value="AAA_16"/>
</dbReference>
<dbReference type="EMBL" id="JAAGMP010000704">
    <property type="protein sequence ID" value="NEC19710.1"/>
    <property type="molecule type" value="Genomic_DNA"/>
</dbReference>
<dbReference type="Gene3D" id="1.10.10.10">
    <property type="entry name" value="Winged helix-like DNA-binding domain superfamily/Winged helix DNA-binding domain"/>
    <property type="match status" value="1"/>
</dbReference>
<dbReference type="Proteomes" id="UP000469670">
    <property type="component" value="Unassembled WGS sequence"/>
</dbReference>
<sequence>MDDSSSRSFVGRSVELGRLRRAAAAAAAGNPTVVLVSGPAGIGKTTLVEEFAATLGETFTVLSLAGSAHERDTPFAAAARLLARAHRGREDSAHSGTGPGPSVLEVGTEIIEALDTLQGPRPVLVHLDDAQDIDLSSLQAFGFALLRLHGDRALFVIGTNQPARTVADMSLKSAGARLERVELEGFTVSEARSYVTGRLGQAPSESRTQTLVEWSEGNPLYLEAVLGALPGGLPDRLTIRMPPPLSDVVGEWARTFSPAGRRILDMLAVLDAPASVPLLSLLLRSDTVLEDAEPLAERHMVVWSQENGVPRLRLLHAGQRQALYAAMSQSERSATHRRIAEVLEPPERWRHQVAAADTYDPGLAAALHSAARQETDAGQIALAAQYSLAASQVDPSADGRQTALLSAVRLLVITGQYRSALQHRARVTHTASGPRRSEVLGLLDFADGQDTASHSRLREAWKTYESLAEHSAAATAAAESGMVACSLGLGAEALASSAYALRHAEDEVVRGMAHANATYGHALLGGPAEGLLQLEYLGDDAGAVSHAETDSLTHRGMLRMLAGDLTGALLDLSVSARRRNWGMSRISVTAPLLYSVWCHFFLGDWRAASRTLSVARDVAQTTGRSLDFFALHCLSAILFSFSGRTEAAESDLREAAEVEMSVDFPAPGFHLSATQAVVAFAQQDYGRAASLLEQLYDDPAHASRTRLFGLPHLPVLAVAQARNGDVAHAERATRRLAASAGRGVMHPLACAWADGATAVARGKSDAAVHIYRAALNLPRTGGNPLLIRTFVRHDLGALLLDRGEDEQGRTALREAEAAFRGMGAERLAEASRARAGDGPAASNAARAVWEDLSDREKDVADLVARGWTNREIAAELYLSVKTIEYHLGNIYTKHGLSGRHELRDLMQERLS</sequence>
<dbReference type="GO" id="GO:0003677">
    <property type="term" value="F:DNA binding"/>
    <property type="evidence" value="ECO:0007669"/>
    <property type="project" value="InterPro"/>
</dbReference>
<dbReference type="PRINTS" id="PR00038">
    <property type="entry name" value="HTHLUXR"/>
</dbReference>
<dbReference type="Pfam" id="PF00196">
    <property type="entry name" value="GerE"/>
    <property type="match status" value="1"/>
</dbReference>
<evidence type="ECO:0000313" key="5">
    <source>
        <dbReference type="Proteomes" id="UP000469670"/>
    </source>
</evidence>
<dbReference type="GO" id="GO:0005524">
    <property type="term" value="F:ATP binding"/>
    <property type="evidence" value="ECO:0007669"/>
    <property type="project" value="UniProtKB-KW"/>
</dbReference>
<dbReference type="CDD" id="cd06170">
    <property type="entry name" value="LuxR_C_like"/>
    <property type="match status" value="1"/>
</dbReference>
<dbReference type="SUPFAM" id="SSF46894">
    <property type="entry name" value="C-terminal effector domain of the bipartite response regulators"/>
    <property type="match status" value="1"/>
</dbReference>
<evidence type="ECO:0000259" key="3">
    <source>
        <dbReference type="PROSITE" id="PS50043"/>
    </source>
</evidence>
<feature type="domain" description="HTH luxR-type" evidence="3">
    <location>
        <begin position="845"/>
        <end position="910"/>
    </location>
</feature>
<dbReference type="Pfam" id="PF13191">
    <property type="entry name" value="AAA_16"/>
    <property type="match status" value="1"/>
</dbReference>
<dbReference type="SUPFAM" id="SSF52540">
    <property type="entry name" value="P-loop containing nucleoside triphosphate hydrolases"/>
    <property type="match status" value="1"/>
</dbReference>
<dbReference type="PANTHER" id="PTHR16305">
    <property type="entry name" value="TESTICULAR SOLUBLE ADENYLYL CYCLASE"/>
    <property type="match status" value="1"/>
</dbReference>
<dbReference type="GO" id="GO:0006355">
    <property type="term" value="P:regulation of DNA-templated transcription"/>
    <property type="evidence" value="ECO:0007669"/>
    <property type="project" value="InterPro"/>
</dbReference>
<reference evidence="4 5" key="1">
    <citation type="submission" date="2020-01" db="EMBL/GenBank/DDBJ databases">
        <title>Insect and environment-associated Actinomycetes.</title>
        <authorList>
            <person name="Currrie C."/>
            <person name="Chevrette M."/>
            <person name="Carlson C."/>
            <person name="Stubbendieck R."/>
            <person name="Wendt-Pienkowski E."/>
        </authorList>
    </citation>
    <scope>NUCLEOTIDE SEQUENCE [LARGE SCALE GENOMIC DNA]</scope>
    <source>
        <strain evidence="4 5">SID7590</strain>
    </source>
</reference>
<dbReference type="InterPro" id="IPR036388">
    <property type="entry name" value="WH-like_DNA-bd_sf"/>
</dbReference>
<comment type="caution">
    <text evidence="4">The sequence shown here is derived from an EMBL/GenBank/DDBJ whole genome shotgun (WGS) entry which is preliminary data.</text>
</comment>
<organism evidence="4 5">
    <name type="scientific">Streptomyces parvus</name>
    <dbReference type="NCBI Taxonomy" id="66428"/>
    <lineage>
        <taxon>Bacteria</taxon>
        <taxon>Bacillati</taxon>
        <taxon>Actinomycetota</taxon>
        <taxon>Actinomycetes</taxon>
        <taxon>Kitasatosporales</taxon>
        <taxon>Streptomycetaceae</taxon>
        <taxon>Streptomyces</taxon>
    </lineage>
</organism>
<dbReference type="RefSeq" id="WP_164202986.1">
    <property type="nucleotide sequence ID" value="NZ_JAAGMP010000704.1"/>
</dbReference>
<dbReference type="InterPro" id="IPR003593">
    <property type="entry name" value="AAA+_ATPase"/>
</dbReference>
<dbReference type="PROSITE" id="PS00622">
    <property type="entry name" value="HTH_LUXR_1"/>
    <property type="match status" value="1"/>
</dbReference>
<protein>
    <submittedName>
        <fullName evidence="4">AAA family ATPase</fullName>
    </submittedName>
</protein>
<dbReference type="InterPro" id="IPR016032">
    <property type="entry name" value="Sig_transdc_resp-reg_C-effctor"/>
</dbReference>
<dbReference type="Gene3D" id="3.40.50.300">
    <property type="entry name" value="P-loop containing nucleotide triphosphate hydrolases"/>
    <property type="match status" value="1"/>
</dbReference>
<keyword evidence="1" id="KW-0547">Nucleotide-binding</keyword>
<dbReference type="SMART" id="SM00382">
    <property type="entry name" value="AAA"/>
    <property type="match status" value="1"/>
</dbReference>